<keyword evidence="6" id="KW-1185">Reference proteome</keyword>
<reference evidence="5 6" key="1">
    <citation type="submission" date="2016-10" db="EMBL/GenBank/DDBJ databases">
        <authorList>
            <person name="de Groot N.N."/>
        </authorList>
    </citation>
    <scope>NUCLEOTIDE SEQUENCE [LARGE SCALE GENOMIC DNA]</scope>
    <source>
        <strain evidence="6">L7-484,KACC 16230,DSM 25025</strain>
    </source>
</reference>
<protein>
    <submittedName>
        <fullName evidence="5">DNA-binding transcriptional regulator, CsgD family</fullName>
    </submittedName>
</protein>
<dbReference type="PANTHER" id="PTHR44688:SF16">
    <property type="entry name" value="DNA-BINDING TRANSCRIPTIONAL ACTIVATOR DEVR_DOSR"/>
    <property type="match status" value="1"/>
</dbReference>
<dbReference type="Gene3D" id="3.30.450.80">
    <property type="entry name" value="Transcription factor LuxR-like, autoinducer-binding domain"/>
    <property type="match status" value="1"/>
</dbReference>
<dbReference type="InterPro" id="IPR036693">
    <property type="entry name" value="TF_LuxR_autoind-bd_dom_sf"/>
</dbReference>
<dbReference type="SMART" id="SM00421">
    <property type="entry name" value="HTH_LUXR"/>
    <property type="match status" value="1"/>
</dbReference>
<dbReference type="InterPro" id="IPR000792">
    <property type="entry name" value="Tscrpt_reg_LuxR_C"/>
</dbReference>
<gene>
    <name evidence="5" type="ORF">SAMN05192530_10792</name>
</gene>
<name>A0A1H0K549_9HYPH</name>
<dbReference type="InterPro" id="IPR005143">
    <property type="entry name" value="TF_LuxR_autoind-bd_dom"/>
</dbReference>
<evidence type="ECO:0000256" key="3">
    <source>
        <dbReference type="ARBA" id="ARBA00023163"/>
    </source>
</evidence>
<dbReference type="PROSITE" id="PS50043">
    <property type="entry name" value="HTH_LUXR_2"/>
    <property type="match status" value="1"/>
</dbReference>
<feature type="domain" description="HTH luxR-type" evidence="4">
    <location>
        <begin position="182"/>
        <end position="247"/>
    </location>
</feature>
<proteinExistence type="predicted"/>
<keyword evidence="2 5" id="KW-0238">DNA-binding</keyword>
<dbReference type="RefSeq" id="WP_244519664.1">
    <property type="nucleotide sequence ID" value="NZ_FNIT01000007.1"/>
</dbReference>
<dbReference type="AlphaFoldDB" id="A0A1H0K549"/>
<dbReference type="InterPro" id="IPR016032">
    <property type="entry name" value="Sig_transdc_resp-reg_C-effctor"/>
</dbReference>
<dbReference type="Proteomes" id="UP000198793">
    <property type="component" value="Unassembled WGS sequence"/>
</dbReference>
<dbReference type="PROSITE" id="PS00622">
    <property type="entry name" value="HTH_LUXR_1"/>
    <property type="match status" value="1"/>
</dbReference>
<accession>A0A1H0K549</accession>
<dbReference type="SUPFAM" id="SSF75516">
    <property type="entry name" value="Pheromone-binding domain of LuxR-like quorum-sensing transcription factors"/>
    <property type="match status" value="1"/>
</dbReference>
<dbReference type="SUPFAM" id="SSF46894">
    <property type="entry name" value="C-terminal effector domain of the bipartite response regulators"/>
    <property type="match status" value="1"/>
</dbReference>
<dbReference type="Pfam" id="PF03472">
    <property type="entry name" value="Autoind_bind"/>
    <property type="match status" value="1"/>
</dbReference>
<dbReference type="GO" id="GO:0003677">
    <property type="term" value="F:DNA binding"/>
    <property type="evidence" value="ECO:0007669"/>
    <property type="project" value="UniProtKB-KW"/>
</dbReference>
<dbReference type="STRING" id="1166073.SAMN05192530_10792"/>
<organism evidence="5 6">
    <name type="scientific">Aureimonas jatrophae</name>
    <dbReference type="NCBI Taxonomy" id="1166073"/>
    <lineage>
        <taxon>Bacteria</taxon>
        <taxon>Pseudomonadati</taxon>
        <taxon>Pseudomonadota</taxon>
        <taxon>Alphaproteobacteria</taxon>
        <taxon>Hyphomicrobiales</taxon>
        <taxon>Aurantimonadaceae</taxon>
        <taxon>Aureimonas</taxon>
    </lineage>
</organism>
<sequence>MPGPRPANRLPRLMGLQTHLAALPRPWTEETLFQALAEGARSEGFTRYALMTIPSTDEAGSEMRLLASNWSEEFRRGFERLGLNRFSPVLRALRSGAVPFVWDAETLYGYDPADPDMSPQARFLANQDCLQGVYCPVHGLTGFTGVLSLSGPGDPVSDETADDLHIATFTTFGILTVCRFQENQRNNPLTGRERDCLRLAMLGKTSSEIGLILKVSEHTVSQHMTSSTRKLNASNRTHAVALAAQLGYLS</sequence>
<evidence type="ECO:0000256" key="2">
    <source>
        <dbReference type="ARBA" id="ARBA00023125"/>
    </source>
</evidence>
<evidence type="ECO:0000256" key="1">
    <source>
        <dbReference type="ARBA" id="ARBA00023015"/>
    </source>
</evidence>
<evidence type="ECO:0000313" key="6">
    <source>
        <dbReference type="Proteomes" id="UP000198793"/>
    </source>
</evidence>
<dbReference type="Gene3D" id="1.10.10.10">
    <property type="entry name" value="Winged helix-like DNA-binding domain superfamily/Winged helix DNA-binding domain"/>
    <property type="match status" value="1"/>
</dbReference>
<dbReference type="InterPro" id="IPR036388">
    <property type="entry name" value="WH-like_DNA-bd_sf"/>
</dbReference>
<dbReference type="GO" id="GO:0006355">
    <property type="term" value="P:regulation of DNA-templated transcription"/>
    <property type="evidence" value="ECO:0007669"/>
    <property type="project" value="InterPro"/>
</dbReference>
<dbReference type="Pfam" id="PF00196">
    <property type="entry name" value="GerE"/>
    <property type="match status" value="1"/>
</dbReference>
<keyword evidence="3" id="KW-0804">Transcription</keyword>
<evidence type="ECO:0000313" key="5">
    <source>
        <dbReference type="EMBL" id="SDO50870.1"/>
    </source>
</evidence>
<dbReference type="EMBL" id="FNIT01000007">
    <property type="protein sequence ID" value="SDO50870.1"/>
    <property type="molecule type" value="Genomic_DNA"/>
</dbReference>
<dbReference type="PANTHER" id="PTHR44688">
    <property type="entry name" value="DNA-BINDING TRANSCRIPTIONAL ACTIVATOR DEVR_DOSR"/>
    <property type="match status" value="1"/>
</dbReference>
<evidence type="ECO:0000259" key="4">
    <source>
        <dbReference type="PROSITE" id="PS50043"/>
    </source>
</evidence>
<dbReference type="CDD" id="cd06170">
    <property type="entry name" value="LuxR_C_like"/>
    <property type="match status" value="1"/>
</dbReference>
<keyword evidence="1" id="KW-0805">Transcription regulation</keyword>
<dbReference type="PRINTS" id="PR00038">
    <property type="entry name" value="HTHLUXR"/>
</dbReference>